<keyword evidence="3" id="KW-1185">Reference proteome</keyword>
<protein>
    <recommendedName>
        <fullName evidence="4">Cingulin</fullName>
    </recommendedName>
</protein>
<accession>A0ABS5B0U6</accession>
<dbReference type="EMBL" id="PRDG01000001">
    <property type="protein sequence ID" value="MBP2622454.1"/>
    <property type="molecule type" value="Genomic_DNA"/>
</dbReference>
<evidence type="ECO:0000313" key="3">
    <source>
        <dbReference type="Proteomes" id="UP001519296"/>
    </source>
</evidence>
<name>A0ABS5B0U6_9STRE</name>
<evidence type="ECO:0000256" key="1">
    <source>
        <dbReference type="SAM" id="Coils"/>
    </source>
</evidence>
<dbReference type="Proteomes" id="UP001519296">
    <property type="component" value="Unassembled WGS sequence"/>
</dbReference>
<dbReference type="RefSeq" id="WP_209626370.1">
    <property type="nucleotide sequence ID" value="NZ_PRDG01000001.1"/>
</dbReference>
<evidence type="ECO:0008006" key="4">
    <source>
        <dbReference type="Google" id="ProtNLM"/>
    </source>
</evidence>
<proteinExistence type="predicted"/>
<evidence type="ECO:0000313" key="2">
    <source>
        <dbReference type="EMBL" id="MBP2622454.1"/>
    </source>
</evidence>
<organism evidence="2 3">
    <name type="scientific">Streptococcus oricebi</name>
    <dbReference type="NCBI Taxonomy" id="1547447"/>
    <lineage>
        <taxon>Bacteria</taxon>
        <taxon>Bacillati</taxon>
        <taxon>Bacillota</taxon>
        <taxon>Bacilli</taxon>
        <taxon>Lactobacillales</taxon>
        <taxon>Streptococcaceae</taxon>
        <taxon>Streptococcus</taxon>
    </lineage>
</organism>
<feature type="coiled-coil region" evidence="1">
    <location>
        <begin position="77"/>
        <end position="104"/>
    </location>
</feature>
<keyword evidence="1" id="KW-0175">Coiled coil</keyword>
<gene>
    <name evidence="2" type="ORF">C4K46_00710</name>
</gene>
<sequence>MSYNHQEKAINESWEALLAKEARCKAELREINKHLDLAKDLHDQVDEIFHDIINSIERFETSTGDDRSAYFDKTAHRKAMLDNEEGYQESMADLEAEKYRLEEERSYIYYQKEQFWKKQREEKGI</sequence>
<reference evidence="2 3" key="1">
    <citation type="submission" date="2018-02" db="EMBL/GenBank/DDBJ databases">
        <title>Draft genome sequence of Streptococcus oricebi CCUG 70868T type strain.</title>
        <authorList>
            <person name="Mendez V."/>
            <person name="Salva-Serra F."/>
            <person name="Jaen-Luchoro D."/>
            <person name="Gonzales-Siles L."/>
            <person name="Karlsson R."/>
            <person name="Engstrom-Jakobsson H."/>
            <person name="Busquets A."/>
            <person name="Gomila M."/>
            <person name="Pineiro-Iglesias B."/>
            <person name="Bennasar-Figueras A."/>
            <person name="Seeger M."/>
            <person name="Moore E."/>
        </authorList>
    </citation>
    <scope>NUCLEOTIDE SEQUENCE [LARGE SCALE GENOMIC DNA]</scope>
    <source>
        <strain evidence="2 3">CCUG 70868</strain>
    </source>
</reference>
<comment type="caution">
    <text evidence="2">The sequence shown here is derived from an EMBL/GenBank/DDBJ whole genome shotgun (WGS) entry which is preliminary data.</text>
</comment>